<dbReference type="EMBL" id="JACOYY010000034">
    <property type="protein sequence ID" value="MBI2052254.1"/>
    <property type="molecule type" value="Genomic_DNA"/>
</dbReference>
<proteinExistence type="predicted"/>
<comment type="caution">
    <text evidence="2">The sequence shown here is derived from an EMBL/GenBank/DDBJ whole genome shotgun (WGS) entry which is preliminary data.</text>
</comment>
<reference evidence="2" key="1">
    <citation type="submission" date="2020-07" db="EMBL/GenBank/DDBJ databases">
        <title>Huge and variable diversity of episymbiotic CPR bacteria and DPANN archaea in groundwater ecosystems.</title>
        <authorList>
            <person name="He C.Y."/>
            <person name="Keren R."/>
            <person name="Whittaker M."/>
            <person name="Farag I.F."/>
            <person name="Doudna J."/>
            <person name="Cate J.H.D."/>
            <person name="Banfield J.F."/>
        </authorList>
    </citation>
    <scope>NUCLEOTIDE SEQUENCE</scope>
    <source>
        <strain evidence="1">NC_groundwater_191_Ag_S-0.1um_45_8</strain>
        <strain evidence="2">NC_groundwater_418_Ag_B-0.1um_45_10</strain>
    </source>
</reference>
<evidence type="ECO:0000313" key="2">
    <source>
        <dbReference type="EMBL" id="MBI2466172.1"/>
    </source>
</evidence>
<sequence length="87" mass="9776">MGYITELDYARVKHKPTGQVGMVIPELFGWRWASWQSVQVLIENSGHRHAHVFPVSELEVLDRLDPAQVDHNLFSLVDLLPKSGGGV</sequence>
<gene>
    <name evidence="1" type="ORF">HYT38_01060</name>
    <name evidence="2" type="ORF">HYV66_03045</name>
</gene>
<accession>A0A932DSK8</accession>
<dbReference type="EMBL" id="JACPHQ010000042">
    <property type="protein sequence ID" value="MBI2466172.1"/>
    <property type="molecule type" value="Genomic_DNA"/>
</dbReference>
<organism evidence="2 3">
    <name type="scientific">Candidatus Sungiibacteriota bacterium</name>
    <dbReference type="NCBI Taxonomy" id="2750080"/>
    <lineage>
        <taxon>Bacteria</taxon>
        <taxon>Candidatus Sungiibacteriota</taxon>
    </lineage>
</organism>
<dbReference type="AlphaFoldDB" id="A0A932DSK8"/>
<protein>
    <submittedName>
        <fullName evidence="2">Uncharacterized protein</fullName>
    </submittedName>
</protein>
<evidence type="ECO:0000313" key="1">
    <source>
        <dbReference type="EMBL" id="MBI2052254.1"/>
    </source>
</evidence>
<evidence type="ECO:0000313" key="3">
    <source>
        <dbReference type="Proteomes" id="UP000709672"/>
    </source>
</evidence>
<dbReference type="Proteomes" id="UP000786662">
    <property type="component" value="Unassembled WGS sequence"/>
</dbReference>
<name>A0A932DSK8_9BACT</name>
<dbReference type="Proteomes" id="UP000709672">
    <property type="component" value="Unassembled WGS sequence"/>
</dbReference>